<evidence type="ECO:0000256" key="8">
    <source>
        <dbReference type="ARBA" id="ARBA00023125"/>
    </source>
</evidence>
<keyword evidence="6 9" id="KW-0408">Iron</keyword>
<dbReference type="GO" id="GO:0046872">
    <property type="term" value="F:metal ion binding"/>
    <property type="evidence" value="ECO:0007669"/>
    <property type="project" value="UniProtKB-UniRule"/>
</dbReference>
<dbReference type="CDD" id="cd07322">
    <property type="entry name" value="PriL_PriS_Eukaryotic"/>
    <property type="match status" value="1"/>
</dbReference>
<reference evidence="13" key="1">
    <citation type="submission" date="2016-05" db="EMBL/GenBank/DDBJ databases">
        <title>Comparative genomics of biotechnologically important yeasts.</title>
        <authorList>
            <consortium name="DOE Joint Genome Institute"/>
            <person name="Riley R."/>
            <person name="Haridas S."/>
            <person name="Wolfe K.H."/>
            <person name="Lopes M.R."/>
            <person name="Hittinger C.T."/>
            <person name="Goker M."/>
            <person name="Salamov A."/>
            <person name="Wisecaver J."/>
            <person name="Long T.M."/>
            <person name="Aerts A.L."/>
            <person name="Barry K."/>
            <person name="Choi C."/>
            <person name="Clum A."/>
            <person name="Coughlan A.Y."/>
            <person name="Deshpande S."/>
            <person name="Douglass A.P."/>
            <person name="Hanson S.J."/>
            <person name="Klenk H.-P."/>
            <person name="Labutti K."/>
            <person name="Lapidus A."/>
            <person name="Lindquist E."/>
            <person name="Lipzen A."/>
            <person name="Meier-Kolthoff J.P."/>
            <person name="Ohm R.A."/>
            <person name="Otillar R.P."/>
            <person name="Pangilinan J."/>
            <person name="Peng Y."/>
            <person name="Rokas A."/>
            <person name="Rosa C.A."/>
            <person name="Scheuner C."/>
            <person name="Sibirny A.A."/>
            <person name="Slot J.C."/>
            <person name="Stielow J.B."/>
            <person name="Sun H."/>
            <person name="Kurtzman C.P."/>
            <person name="Blackwell M."/>
            <person name="Grigoriev I.V."/>
            <person name="Jeffries T.W."/>
        </authorList>
    </citation>
    <scope>NUCLEOTIDE SEQUENCE [LARGE SCALE GENOMIC DNA]</scope>
    <source>
        <strain evidence="13">NRRL Y-17324</strain>
    </source>
</reference>
<evidence type="ECO:0000256" key="9">
    <source>
        <dbReference type="PIRNR" id="PIRNR009449"/>
    </source>
</evidence>
<dbReference type="OrthoDB" id="421393at2759"/>
<dbReference type="PANTHER" id="PTHR10537">
    <property type="entry name" value="DNA PRIMASE LARGE SUBUNIT"/>
    <property type="match status" value="1"/>
</dbReference>
<dbReference type="Pfam" id="PF04104">
    <property type="entry name" value="DNA_primase_lrg"/>
    <property type="match status" value="1"/>
</dbReference>
<evidence type="ECO:0000259" key="11">
    <source>
        <dbReference type="Pfam" id="PF04104"/>
    </source>
</evidence>
<feature type="domain" description="DNA primase large subunit C-terminal" evidence="11">
    <location>
        <begin position="313"/>
        <end position="491"/>
    </location>
</feature>
<evidence type="ECO:0000256" key="7">
    <source>
        <dbReference type="ARBA" id="ARBA00023014"/>
    </source>
</evidence>
<evidence type="ECO:0000256" key="5">
    <source>
        <dbReference type="ARBA" id="ARBA00022723"/>
    </source>
</evidence>
<keyword evidence="2 9" id="KW-0004">4Fe-4S</keyword>
<keyword evidence="3 9" id="KW-0639">Primosome</keyword>
<sequence length="505" mass="58233">MFRQPKRRTAGRKNFDLPQIYHEQSYKSRLSMYDQPPLLEVTLEEFELWAIDRLKVLIEIESCVARTKTIKQTEAAIKPLLLKYLPLSPATASNQAIVDAERKKDYYSHFILRLVFCRNEELRKKFVKNESILFRIRYAQLQPKEQQEFVDSLNDKLSWTYISSEEKRAIVDKLYAATGAAIRTVLMADSPDTATMTNEQIKQRIATHENFIKLPFEKVPNLTSSRSVFIQAGYAYIPTTMQLSLLAVDFQENLSQMLIRTFQSLPRLEEDDRLLPLLNNLSQNFSSYQYDAAQYGEAKSDINAISITKPAITRHYPLCASHVQKNLVANSHLKYDARSQLSLFLKGIGLSVDEALKFWADQFTKGASGITMDTFNKNYRYNIRHDYGLEGGRINKRPWDCARILQMTTPRSSSGQYHGCPYKTFSADVLTHNLQELGITDQHEINGVIDQVANNEYTHACTRVFELTHKNELKGTKAEEEMHISHPNLYFDRSRQLERAATEKS</sequence>
<feature type="binding site" evidence="10">
    <location>
        <position position="401"/>
    </location>
    <ligand>
        <name>[4Fe-4S] cluster</name>
        <dbReference type="ChEBI" id="CHEBI:49883"/>
    </ligand>
</feature>
<dbReference type="EMBL" id="KV453914">
    <property type="protein sequence ID" value="ODV78218.1"/>
    <property type="molecule type" value="Genomic_DNA"/>
</dbReference>
<dbReference type="GO" id="GO:0006269">
    <property type="term" value="P:DNA replication, synthesis of primer"/>
    <property type="evidence" value="ECO:0007669"/>
    <property type="project" value="UniProtKB-KW"/>
</dbReference>
<dbReference type="PANTHER" id="PTHR10537:SF3">
    <property type="entry name" value="DNA PRIMASE LARGE SUBUNIT"/>
    <property type="match status" value="1"/>
</dbReference>
<dbReference type="GO" id="GO:0003899">
    <property type="term" value="F:DNA-directed RNA polymerase activity"/>
    <property type="evidence" value="ECO:0007669"/>
    <property type="project" value="EnsemblFungi"/>
</dbReference>
<dbReference type="PIRSF" id="PIRSF009449">
    <property type="entry name" value="DNA_primase_large_subunit"/>
    <property type="match status" value="1"/>
</dbReference>
<dbReference type="GO" id="GO:0006270">
    <property type="term" value="P:DNA replication initiation"/>
    <property type="evidence" value="ECO:0007669"/>
    <property type="project" value="EnsemblFungi"/>
</dbReference>
<dbReference type="GO" id="GO:0005658">
    <property type="term" value="C:alpha DNA polymerase:primase complex"/>
    <property type="evidence" value="ECO:0007669"/>
    <property type="project" value="EnsemblFungi"/>
</dbReference>
<dbReference type="InterPro" id="IPR058560">
    <property type="entry name" value="DNA_primase_C"/>
</dbReference>
<evidence type="ECO:0000256" key="1">
    <source>
        <dbReference type="ARBA" id="ARBA00010564"/>
    </source>
</evidence>
<comment type="function">
    <text evidence="9">DNA primase is the polymerase that synthesizes small RNA primers for the Okazaki fragments made during discontinuous DNA replication.</text>
</comment>
<dbReference type="GO" id="GO:0006302">
    <property type="term" value="P:double-strand break repair"/>
    <property type="evidence" value="ECO:0007669"/>
    <property type="project" value="EnsemblFungi"/>
</dbReference>
<keyword evidence="4 9" id="KW-0235">DNA replication</keyword>
<dbReference type="GO" id="GO:0051539">
    <property type="term" value="F:4 iron, 4 sulfur cluster binding"/>
    <property type="evidence" value="ECO:0007669"/>
    <property type="project" value="UniProtKB-UniRule"/>
</dbReference>
<organism evidence="12 13">
    <name type="scientific">Suhomyces tanzawaensis NRRL Y-17324</name>
    <dbReference type="NCBI Taxonomy" id="984487"/>
    <lineage>
        <taxon>Eukaryota</taxon>
        <taxon>Fungi</taxon>
        <taxon>Dikarya</taxon>
        <taxon>Ascomycota</taxon>
        <taxon>Saccharomycotina</taxon>
        <taxon>Pichiomycetes</taxon>
        <taxon>Debaryomycetaceae</taxon>
        <taxon>Suhomyces</taxon>
    </lineage>
</organism>
<dbReference type="GO" id="GO:0003697">
    <property type="term" value="F:single-stranded DNA binding"/>
    <property type="evidence" value="ECO:0007669"/>
    <property type="project" value="EnsemblFungi"/>
</dbReference>
<dbReference type="STRING" id="984487.A0A1E4SFD0"/>
<dbReference type="RefSeq" id="XP_020063340.1">
    <property type="nucleotide sequence ID" value="XM_020210412.1"/>
</dbReference>
<accession>A0A1E4SFD0</accession>
<evidence type="ECO:0000256" key="4">
    <source>
        <dbReference type="ARBA" id="ARBA00022705"/>
    </source>
</evidence>
<feature type="binding site" evidence="10">
    <location>
        <position position="461"/>
    </location>
    <ligand>
        <name>[4Fe-4S] cluster</name>
        <dbReference type="ChEBI" id="CHEBI:49883"/>
    </ligand>
</feature>
<dbReference type="AlphaFoldDB" id="A0A1E4SFD0"/>
<evidence type="ECO:0000256" key="2">
    <source>
        <dbReference type="ARBA" id="ARBA00022485"/>
    </source>
</evidence>
<feature type="binding site" evidence="10">
    <location>
        <position position="319"/>
    </location>
    <ligand>
        <name>[4Fe-4S] cluster</name>
        <dbReference type="ChEBI" id="CHEBI:49883"/>
    </ligand>
</feature>
<dbReference type="Gene3D" id="1.20.930.80">
    <property type="match status" value="1"/>
</dbReference>
<comment type="cofactor">
    <cofactor evidence="9">
        <name>[4Fe-4S] cluster</name>
        <dbReference type="ChEBI" id="CHEBI:49883"/>
    </cofactor>
    <text evidence="9">Binds 1 [4Fe-4S] cluster.</text>
</comment>
<dbReference type="InterPro" id="IPR007238">
    <property type="entry name" value="DNA_primase_lsu_euk/arc"/>
</dbReference>
<dbReference type="InterPro" id="IPR016558">
    <property type="entry name" value="DNA_primase_lsu_euk"/>
</dbReference>
<name>A0A1E4SFD0_9ASCO</name>
<protein>
    <recommendedName>
        <fullName evidence="9">DNA primase large subunit</fullName>
    </recommendedName>
</protein>
<dbReference type="GO" id="GO:0005635">
    <property type="term" value="C:nuclear envelope"/>
    <property type="evidence" value="ECO:0007669"/>
    <property type="project" value="EnsemblFungi"/>
</dbReference>
<keyword evidence="13" id="KW-1185">Reference proteome</keyword>
<keyword evidence="5 9" id="KW-0479">Metal-binding</keyword>
<evidence type="ECO:0000256" key="6">
    <source>
        <dbReference type="ARBA" id="ARBA00023004"/>
    </source>
</evidence>
<evidence type="ECO:0000313" key="12">
    <source>
        <dbReference type="EMBL" id="ODV78218.1"/>
    </source>
</evidence>
<dbReference type="Proteomes" id="UP000094285">
    <property type="component" value="Unassembled WGS sequence"/>
</dbReference>
<dbReference type="Pfam" id="PF26466">
    <property type="entry name" value="DNA_primase_lrg_N"/>
    <property type="match status" value="1"/>
</dbReference>
<comment type="similarity">
    <text evidence="1 9">Belongs to the eukaryotic-type primase large subunit family.</text>
</comment>
<evidence type="ECO:0000313" key="13">
    <source>
        <dbReference type="Proteomes" id="UP000094285"/>
    </source>
</evidence>
<evidence type="ECO:0000256" key="10">
    <source>
        <dbReference type="PIRSR" id="PIRSR009449-1"/>
    </source>
</evidence>
<gene>
    <name evidence="12" type="ORF">CANTADRAFT_55159</name>
</gene>
<evidence type="ECO:0000256" key="3">
    <source>
        <dbReference type="ARBA" id="ARBA00022515"/>
    </source>
</evidence>
<proteinExistence type="inferred from homology"/>
<keyword evidence="7 9" id="KW-0411">Iron-sulfur</keyword>
<feature type="binding site" evidence="10">
    <location>
        <position position="420"/>
    </location>
    <ligand>
        <name>[4Fe-4S] cluster</name>
        <dbReference type="ChEBI" id="CHEBI:49883"/>
    </ligand>
</feature>
<dbReference type="GeneID" id="30984548"/>
<keyword evidence="8 9" id="KW-0238">DNA-binding</keyword>